<dbReference type="Proteomes" id="UP000067683">
    <property type="component" value="Chromosome"/>
</dbReference>
<dbReference type="GO" id="GO:0003677">
    <property type="term" value="F:DNA binding"/>
    <property type="evidence" value="ECO:0007669"/>
    <property type="project" value="UniProtKB-UniRule"/>
</dbReference>
<evidence type="ECO:0000256" key="1">
    <source>
        <dbReference type="ARBA" id="ARBA00023015"/>
    </source>
</evidence>
<evidence type="ECO:0000256" key="4">
    <source>
        <dbReference type="PROSITE-ProRule" id="PRU00335"/>
    </source>
</evidence>
<dbReference type="PROSITE" id="PS50977">
    <property type="entry name" value="HTH_TETR_2"/>
    <property type="match status" value="1"/>
</dbReference>
<evidence type="ECO:0000313" key="7">
    <source>
        <dbReference type="Proteomes" id="UP000067683"/>
    </source>
</evidence>
<feature type="domain" description="HTH tetR-type" evidence="5">
    <location>
        <begin position="4"/>
        <end position="64"/>
    </location>
</feature>
<evidence type="ECO:0000256" key="2">
    <source>
        <dbReference type="ARBA" id="ARBA00023125"/>
    </source>
</evidence>
<proteinExistence type="predicted"/>
<dbReference type="PRINTS" id="PR00455">
    <property type="entry name" value="HTHTETR"/>
</dbReference>
<evidence type="ECO:0000313" key="6">
    <source>
        <dbReference type="EMBL" id="ALS75741.1"/>
    </source>
</evidence>
<keyword evidence="7" id="KW-1185">Reference proteome</keyword>
<evidence type="ECO:0000256" key="3">
    <source>
        <dbReference type="ARBA" id="ARBA00023163"/>
    </source>
</evidence>
<dbReference type="PANTHER" id="PTHR47506:SF3">
    <property type="entry name" value="HTH-TYPE TRANSCRIPTIONAL REGULATOR LMRA"/>
    <property type="match status" value="1"/>
</dbReference>
<dbReference type="InterPro" id="IPR001647">
    <property type="entry name" value="HTH_TetR"/>
</dbReference>
<organism evidence="6 7">
    <name type="scientific">Planococcus rifietoensis</name>
    <dbReference type="NCBI Taxonomy" id="200991"/>
    <lineage>
        <taxon>Bacteria</taxon>
        <taxon>Bacillati</taxon>
        <taxon>Bacillota</taxon>
        <taxon>Bacilli</taxon>
        <taxon>Bacillales</taxon>
        <taxon>Caryophanaceae</taxon>
        <taxon>Planococcus</taxon>
    </lineage>
</organism>
<gene>
    <name evidence="6" type="ORF">AUC31_11275</name>
</gene>
<name>A0A0U2YSC4_9BACL</name>
<evidence type="ECO:0000259" key="5">
    <source>
        <dbReference type="PROSITE" id="PS50977"/>
    </source>
</evidence>
<dbReference type="AlphaFoldDB" id="A0A0U2YSC4"/>
<feature type="DNA-binding region" description="H-T-H motif" evidence="4">
    <location>
        <begin position="27"/>
        <end position="46"/>
    </location>
</feature>
<keyword evidence="2 4" id="KW-0238">DNA-binding</keyword>
<dbReference type="InterPro" id="IPR009057">
    <property type="entry name" value="Homeodomain-like_sf"/>
</dbReference>
<dbReference type="STRING" id="200991.AUC31_11275"/>
<dbReference type="EMBL" id="CP013659">
    <property type="protein sequence ID" value="ALS75741.1"/>
    <property type="molecule type" value="Genomic_DNA"/>
</dbReference>
<dbReference type="KEGG" id="prt:AUC31_11275"/>
<dbReference type="SUPFAM" id="SSF48498">
    <property type="entry name" value="Tetracyclin repressor-like, C-terminal domain"/>
    <property type="match status" value="1"/>
</dbReference>
<dbReference type="PANTHER" id="PTHR47506">
    <property type="entry name" value="TRANSCRIPTIONAL REGULATORY PROTEIN"/>
    <property type="match status" value="1"/>
</dbReference>
<reference evidence="6" key="1">
    <citation type="submission" date="2016-01" db="EMBL/GenBank/DDBJ databases">
        <title>Complete genome of Planococcus rifietoensis type strain M8.</title>
        <authorList>
            <person name="See-Too W.S."/>
        </authorList>
    </citation>
    <scope>NUCLEOTIDE SEQUENCE [LARGE SCALE GENOMIC DNA]</scope>
    <source>
        <strain evidence="6">M8</strain>
    </source>
</reference>
<dbReference type="Pfam" id="PF21993">
    <property type="entry name" value="TetR_C_13_2"/>
    <property type="match status" value="1"/>
</dbReference>
<dbReference type="Gene3D" id="1.10.357.10">
    <property type="entry name" value="Tetracycline Repressor, domain 2"/>
    <property type="match status" value="1"/>
</dbReference>
<dbReference type="InterPro" id="IPR054156">
    <property type="entry name" value="YxaF_TetR_C"/>
</dbReference>
<dbReference type="RefSeq" id="WP_058382444.1">
    <property type="nucleotide sequence ID" value="NZ_CP013659.2"/>
</dbReference>
<keyword evidence="3" id="KW-0804">Transcription</keyword>
<dbReference type="InterPro" id="IPR036271">
    <property type="entry name" value="Tet_transcr_reg_TetR-rel_C_sf"/>
</dbReference>
<dbReference type="Pfam" id="PF00440">
    <property type="entry name" value="TetR_N"/>
    <property type="match status" value="1"/>
</dbReference>
<keyword evidence="1" id="KW-0805">Transcription regulation</keyword>
<accession>A0A0U2YSC4</accession>
<dbReference type="OrthoDB" id="9810023at2"/>
<dbReference type="SUPFAM" id="SSF46689">
    <property type="entry name" value="Homeodomain-like"/>
    <property type="match status" value="1"/>
</dbReference>
<protein>
    <submittedName>
        <fullName evidence="6">Transcriptional regulator</fullName>
    </submittedName>
</protein>
<sequence length="191" mass="21442">MSKPNTKVALIEAASRLFRLHGYEGISLNDILKEINIPKGSLYHYFPNGKEELAVEAIHHTKDIVLAWIEESFEQIGDPVKAVQDHIHQLTVLLKDETEQVGFPIGTIAAEKYSTNEPIRSACQTAFEEWSELYSTKFFEAGYSEKQAKDYGVFILAAIEGGILLSLTTKSEESLLIIADQIPFILSKREN</sequence>